<evidence type="ECO:0000256" key="4">
    <source>
        <dbReference type="ARBA" id="ARBA00023163"/>
    </source>
</evidence>
<dbReference type="GO" id="GO:0003677">
    <property type="term" value="F:DNA binding"/>
    <property type="evidence" value="ECO:0007669"/>
    <property type="project" value="InterPro"/>
</dbReference>
<accession>A0A327VU27</accession>
<dbReference type="SUPFAM" id="SSF88946">
    <property type="entry name" value="Sigma2 domain of RNA polymerase sigma factors"/>
    <property type="match status" value="1"/>
</dbReference>
<evidence type="ECO:0000256" key="3">
    <source>
        <dbReference type="ARBA" id="ARBA00023082"/>
    </source>
</evidence>
<dbReference type="Gene3D" id="1.10.1740.10">
    <property type="match status" value="1"/>
</dbReference>
<dbReference type="GO" id="GO:0006352">
    <property type="term" value="P:DNA-templated transcription initiation"/>
    <property type="evidence" value="ECO:0007669"/>
    <property type="project" value="InterPro"/>
</dbReference>
<dbReference type="SUPFAM" id="SSF88659">
    <property type="entry name" value="Sigma3 and sigma4 domains of RNA polymerase sigma factors"/>
    <property type="match status" value="1"/>
</dbReference>
<dbReference type="Pfam" id="PF04542">
    <property type="entry name" value="Sigma70_r2"/>
    <property type="match status" value="1"/>
</dbReference>
<dbReference type="Gene3D" id="1.10.10.10">
    <property type="entry name" value="Winged helix-like DNA-binding domain superfamily/Winged helix DNA-binding domain"/>
    <property type="match status" value="1"/>
</dbReference>
<dbReference type="NCBIfam" id="TIGR02937">
    <property type="entry name" value="sigma70-ECF"/>
    <property type="match status" value="1"/>
</dbReference>
<evidence type="ECO:0000259" key="6">
    <source>
        <dbReference type="Pfam" id="PF08281"/>
    </source>
</evidence>
<dbReference type="PANTHER" id="PTHR43133:SF46">
    <property type="entry name" value="RNA POLYMERASE SIGMA-70 FACTOR ECF SUBFAMILY"/>
    <property type="match status" value="1"/>
</dbReference>
<feature type="domain" description="RNA polymerase sigma-70 region 2" evidence="5">
    <location>
        <begin position="27"/>
        <end position="94"/>
    </location>
</feature>
<comment type="similarity">
    <text evidence="1">Belongs to the sigma-70 factor family. ECF subfamily.</text>
</comment>
<evidence type="ECO:0000259" key="5">
    <source>
        <dbReference type="Pfam" id="PF04542"/>
    </source>
</evidence>
<dbReference type="InterPro" id="IPR036388">
    <property type="entry name" value="WH-like_DNA-bd_sf"/>
</dbReference>
<evidence type="ECO:0000256" key="1">
    <source>
        <dbReference type="ARBA" id="ARBA00010641"/>
    </source>
</evidence>
<evidence type="ECO:0000313" key="8">
    <source>
        <dbReference type="Proteomes" id="UP000249819"/>
    </source>
</evidence>
<dbReference type="InterPro" id="IPR007627">
    <property type="entry name" value="RNA_pol_sigma70_r2"/>
</dbReference>
<keyword evidence="2" id="KW-0805">Transcription regulation</keyword>
<dbReference type="OrthoDB" id="1100095at2"/>
<dbReference type="GO" id="GO:0016987">
    <property type="term" value="F:sigma factor activity"/>
    <property type="evidence" value="ECO:0007669"/>
    <property type="project" value="UniProtKB-KW"/>
</dbReference>
<protein>
    <submittedName>
        <fullName evidence="7">RNA polymerase sigma-70 factor (ECF subfamily)</fullName>
    </submittedName>
</protein>
<organism evidence="7 8">
    <name type="scientific">Chitinophaga dinghuensis</name>
    <dbReference type="NCBI Taxonomy" id="1539050"/>
    <lineage>
        <taxon>Bacteria</taxon>
        <taxon>Pseudomonadati</taxon>
        <taxon>Bacteroidota</taxon>
        <taxon>Chitinophagia</taxon>
        <taxon>Chitinophagales</taxon>
        <taxon>Chitinophagaceae</taxon>
        <taxon>Chitinophaga</taxon>
    </lineage>
</organism>
<dbReference type="InterPro" id="IPR014327">
    <property type="entry name" value="RNA_pol_sigma70_bacteroid"/>
</dbReference>
<dbReference type="PANTHER" id="PTHR43133">
    <property type="entry name" value="RNA POLYMERASE ECF-TYPE SIGMA FACTO"/>
    <property type="match status" value="1"/>
</dbReference>
<keyword evidence="4" id="KW-0804">Transcription</keyword>
<gene>
    <name evidence="7" type="ORF">CLV59_107327</name>
</gene>
<keyword evidence="8" id="KW-1185">Reference proteome</keyword>
<dbReference type="Proteomes" id="UP000249819">
    <property type="component" value="Unassembled WGS sequence"/>
</dbReference>
<proteinExistence type="inferred from homology"/>
<dbReference type="InterPro" id="IPR013325">
    <property type="entry name" value="RNA_pol_sigma_r2"/>
</dbReference>
<dbReference type="AlphaFoldDB" id="A0A327VU27"/>
<dbReference type="InterPro" id="IPR013249">
    <property type="entry name" value="RNA_pol_sigma70_r4_t2"/>
</dbReference>
<dbReference type="InterPro" id="IPR013324">
    <property type="entry name" value="RNA_pol_sigma_r3/r4-like"/>
</dbReference>
<keyword evidence="3" id="KW-0731">Sigma factor</keyword>
<dbReference type="InterPro" id="IPR039425">
    <property type="entry name" value="RNA_pol_sigma-70-like"/>
</dbReference>
<evidence type="ECO:0000313" key="7">
    <source>
        <dbReference type="EMBL" id="RAJ77560.1"/>
    </source>
</evidence>
<dbReference type="RefSeq" id="WP_111594139.1">
    <property type="nucleotide sequence ID" value="NZ_QLMA01000007.1"/>
</dbReference>
<evidence type="ECO:0000256" key="2">
    <source>
        <dbReference type="ARBA" id="ARBA00023015"/>
    </source>
</evidence>
<dbReference type="NCBIfam" id="TIGR02985">
    <property type="entry name" value="Sig70_bacteroi1"/>
    <property type="match status" value="1"/>
</dbReference>
<reference evidence="7 8" key="1">
    <citation type="submission" date="2018-06" db="EMBL/GenBank/DDBJ databases">
        <title>Genomic Encyclopedia of Archaeal and Bacterial Type Strains, Phase II (KMG-II): from individual species to whole genera.</title>
        <authorList>
            <person name="Goeker M."/>
        </authorList>
    </citation>
    <scope>NUCLEOTIDE SEQUENCE [LARGE SCALE GENOMIC DNA]</scope>
    <source>
        <strain evidence="7 8">DSM 29821</strain>
    </source>
</reference>
<dbReference type="EMBL" id="QLMA01000007">
    <property type="protein sequence ID" value="RAJ77560.1"/>
    <property type="molecule type" value="Genomic_DNA"/>
</dbReference>
<sequence>MKDVFPYSPAQVTEAFRNRDIQIFQELYKAYSEELYLLAHHWVKDSDLARDIVHNLFVHLWEKADQVIIEGQVKHYLFRAVSNRSLNELKRRKRHVGEELLQFQADEQSFHHMADYVLFQRELMQHLQGLPPRCREIFLLSRIHGLEPAEIASQLNISLNTVYFQLSIALKSLRVSLLGKKKL</sequence>
<dbReference type="InterPro" id="IPR014284">
    <property type="entry name" value="RNA_pol_sigma-70_dom"/>
</dbReference>
<feature type="domain" description="RNA polymerase sigma factor 70 region 4 type 2" evidence="6">
    <location>
        <begin position="121"/>
        <end position="173"/>
    </location>
</feature>
<comment type="caution">
    <text evidence="7">The sequence shown here is derived from an EMBL/GenBank/DDBJ whole genome shotgun (WGS) entry which is preliminary data.</text>
</comment>
<dbReference type="Pfam" id="PF08281">
    <property type="entry name" value="Sigma70_r4_2"/>
    <property type="match status" value="1"/>
</dbReference>
<name>A0A327VU27_9BACT</name>